<dbReference type="SUPFAM" id="SSF46785">
    <property type="entry name" value="Winged helix' DNA-binding domain"/>
    <property type="match status" value="1"/>
</dbReference>
<dbReference type="AlphaFoldDB" id="A0A4R6U7Y6"/>
<dbReference type="OrthoDB" id="1691727at2"/>
<dbReference type="InterPro" id="IPR001845">
    <property type="entry name" value="HTH_ArsR_DNA-bd_dom"/>
</dbReference>
<comment type="caution">
    <text evidence="3">The sequence shown here is derived from an EMBL/GenBank/DDBJ whole genome shotgun (WGS) entry which is preliminary data.</text>
</comment>
<evidence type="ECO:0000313" key="4">
    <source>
        <dbReference type="Proteomes" id="UP000295632"/>
    </source>
</evidence>
<evidence type="ECO:0000256" key="1">
    <source>
        <dbReference type="ARBA" id="ARBA00023125"/>
    </source>
</evidence>
<dbReference type="SMART" id="SM00418">
    <property type="entry name" value="HTH_ARSR"/>
    <property type="match status" value="1"/>
</dbReference>
<accession>A0A4R6U7Y6</accession>
<evidence type="ECO:0000259" key="2">
    <source>
        <dbReference type="SMART" id="SM00418"/>
    </source>
</evidence>
<evidence type="ECO:0000313" key="3">
    <source>
        <dbReference type="EMBL" id="TDQ42660.1"/>
    </source>
</evidence>
<dbReference type="InterPro" id="IPR011991">
    <property type="entry name" value="ArsR-like_HTH"/>
</dbReference>
<dbReference type="InterPro" id="IPR036390">
    <property type="entry name" value="WH_DNA-bd_sf"/>
</dbReference>
<keyword evidence="4" id="KW-1185">Reference proteome</keyword>
<organism evidence="3 4">
    <name type="scientific">Aureibacillus halotolerans</name>
    <dbReference type="NCBI Taxonomy" id="1508390"/>
    <lineage>
        <taxon>Bacteria</taxon>
        <taxon>Bacillati</taxon>
        <taxon>Bacillota</taxon>
        <taxon>Bacilli</taxon>
        <taxon>Bacillales</taxon>
        <taxon>Bacillaceae</taxon>
        <taxon>Aureibacillus</taxon>
    </lineage>
</organism>
<dbReference type="EMBL" id="SNYJ01000001">
    <property type="protein sequence ID" value="TDQ42660.1"/>
    <property type="molecule type" value="Genomic_DNA"/>
</dbReference>
<name>A0A4R6U7Y6_9BACI</name>
<dbReference type="CDD" id="cd00090">
    <property type="entry name" value="HTH_ARSR"/>
    <property type="match status" value="1"/>
</dbReference>
<dbReference type="PANTHER" id="PTHR38600:SF2">
    <property type="entry name" value="SLL0088 PROTEIN"/>
    <property type="match status" value="1"/>
</dbReference>
<dbReference type="GO" id="GO:0003677">
    <property type="term" value="F:DNA binding"/>
    <property type="evidence" value="ECO:0007669"/>
    <property type="project" value="UniProtKB-KW"/>
</dbReference>
<dbReference type="Gene3D" id="1.10.10.10">
    <property type="entry name" value="Winged helix-like DNA-binding domain superfamily/Winged helix DNA-binding domain"/>
    <property type="match status" value="1"/>
</dbReference>
<dbReference type="RefSeq" id="WP_133578505.1">
    <property type="nucleotide sequence ID" value="NZ_SNYJ01000001.1"/>
</dbReference>
<dbReference type="PANTHER" id="PTHR38600">
    <property type="entry name" value="TRANSCRIPTIONAL REGULATORY PROTEIN"/>
    <property type="match status" value="1"/>
</dbReference>
<feature type="domain" description="HTH arsR-type" evidence="2">
    <location>
        <begin position="11"/>
        <end position="122"/>
    </location>
</feature>
<sequence length="207" mass="24071">MKPMFTVTTHAQLKSLADPLRAKLMMRLIEKPFTGQQLSEIFSLSRANIHYHLKELEKNHLIKIVRKEEKNGILQKFYQSVARGFTPSAELLPHVEEVSETARQMFFQMTERTKAVLLSAPEQAFELKEDSVDPKDWPYVGSTWQVSVTDAQFQAWVAKYHSMMEELRELSRSPKVASKEEKIYYISTMAFEVDDLVLQDIKDLNEE</sequence>
<protein>
    <submittedName>
        <fullName evidence="3">ArsR family transcriptional regulator</fullName>
    </submittedName>
</protein>
<reference evidence="3 4" key="1">
    <citation type="submission" date="2019-03" db="EMBL/GenBank/DDBJ databases">
        <title>Genomic Encyclopedia of Type Strains, Phase IV (KMG-IV): sequencing the most valuable type-strain genomes for metagenomic binning, comparative biology and taxonomic classification.</title>
        <authorList>
            <person name="Goeker M."/>
        </authorList>
    </citation>
    <scope>NUCLEOTIDE SEQUENCE [LARGE SCALE GENOMIC DNA]</scope>
    <source>
        <strain evidence="3 4">DSM 28697</strain>
    </source>
</reference>
<keyword evidence="1" id="KW-0238">DNA-binding</keyword>
<dbReference type="Proteomes" id="UP000295632">
    <property type="component" value="Unassembled WGS sequence"/>
</dbReference>
<dbReference type="Pfam" id="PF12840">
    <property type="entry name" value="HTH_20"/>
    <property type="match status" value="1"/>
</dbReference>
<proteinExistence type="predicted"/>
<gene>
    <name evidence="3" type="ORF">EV213_10189</name>
</gene>
<dbReference type="InterPro" id="IPR036388">
    <property type="entry name" value="WH-like_DNA-bd_sf"/>
</dbReference>
<dbReference type="GO" id="GO:0003700">
    <property type="term" value="F:DNA-binding transcription factor activity"/>
    <property type="evidence" value="ECO:0007669"/>
    <property type="project" value="InterPro"/>
</dbReference>